<keyword evidence="2" id="KW-1003">Cell membrane</keyword>
<evidence type="ECO:0000256" key="2">
    <source>
        <dbReference type="ARBA" id="ARBA00022475"/>
    </source>
</evidence>
<organism evidence="9 10">
    <name type="scientific">Mycetocola zhujimingii</name>
    <dbReference type="NCBI Taxonomy" id="2079792"/>
    <lineage>
        <taxon>Bacteria</taxon>
        <taxon>Bacillati</taxon>
        <taxon>Actinomycetota</taxon>
        <taxon>Actinomycetes</taxon>
        <taxon>Micrococcales</taxon>
        <taxon>Microbacteriaceae</taxon>
        <taxon>Mycetocola</taxon>
    </lineage>
</organism>
<dbReference type="InterPro" id="IPR027379">
    <property type="entry name" value="CLS_N"/>
</dbReference>
<dbReference type="EMBL" id="QEFB01000001">
    <property type="protein sequence ID" value="PWC08463.1"/>
    <property type="molecule type" value="Genomic_DNA"/>
</dbReference>
<protein>
    <recommendedName>
        <fullName evidence="8">Cardiolipin synthase N-terminal domain-containing protein</fullName>
    </recommendedName>
</protein>
<evidence type="ECO:0000313" key="9">
    <source>
        <dbReference type="EMBL" id="PWC08463.1"/>
    </source>
</evidence>
<dbReference type="Proteomes" id="UP000244962">
    <property type="component" value="Unassembled WGS sequence"/>
</dbReference>
<sequence>MYIVLSALTFLLVVAALVDIITRQDWQVKHMPKMVWMLLVLFLPLIGSVLWFLIGREYDGSENTIDRPARRARPLQASHSPSDVQAPGYSARPRTTEEQLADLEREIEFHEKQARLHQLKAEVERRREPDGASGTPA</sequence>
<evidence type="ECO:0000256" key="7">
    <source>
        <dbReference type="SAM" id="Phobius"/>
    </source>
</evidence>
<proteinExistence type="predicted"/>
<evidence type="ECO:0000256" key="1">
    <source>
        <dbReference type="ARBA" id="ARBA00004651"/>
    </source>
</evidence>
<feature type="compositionally biased region" description="Basic and acidic residues" evidence="6">
    <location>
        <begin position="118"/>
        <end position="130"/>
    </location>
</feature>
<keyword evidence="3 7" id="KW-0812">Transmembrane</keyword>
<accession>A0A2U1TI46</accession>
<evidence type="ECO:0000256" key="4">
    <source>
        <dbReference type="ARBA" id="ARBA00022989"/>
    </source>
</evidence>
<name>A0A2U1TI46_9MICO</name>
<comment type="caution">
    <text evidence="9">The sequence shown here is derived from an EMBL/GenBank/DDBJ whole genome shotgun (WGS) entry which is preliminary data.</text>
</comment>
<keyword evidence="4 7" id="KW-1133">Transmembrane helix</keyword>
<reference evidence="10" key="1">
    <citation type="submission" date="2018-04" db="EMBL/GenBank/DDBJ databases">
        <authorList>
            <person name="Liu S."/>
            <person name="Wang Z."/>
            <person name="Li J."/>
        </authorList>
    </citation>
    <scope>NUCLEOTIDE SEQUENCE [LARGE SCALE GENOMIC DNA]</scope>
    <source>
        <strain evidence="10">622</strain>
    </source>
</reference>
<evidence type="ECO:0000259" key="8">
    <source>
        <dbReference type="Pfam" id="PF13396"/>
    </source>
</evidence>
<dbReference type="RefSeq" id="WP_108391501.1">
    <property type="nucleotide sequence ID" value="NZ_CP026949.1"/>
</dbReference>
<comment type="subcellular location">
    <subcellularLocation>
        <location evidence="1">Cell membrane</location>
        <topology evidence="1">Multi-pass membrane protein</topology>
    </subcellularLocation>
</comment>
<gene>
    <name evidence="9" type="ORF">DF223_03820</name>
</gene>
<keyword evidence="10" id="KW-1185">Reference proteome</keyword>
<feature type="transmembrane region" description="Helical" evidence="7">
    <location>
        <begin position="34"/>
        <end position="54"/>
    </location>
</feature>
<feature type="domain" description="Cardiolipin synthase N-terminal" evidence="8">
    <location>
        <begin position="12"/>
        <end position="56"/>
    </location>
</feature>
<evidence type="ECO:0000313" key="10">
    <source>
        <dbReference type="Proteomes" id="UP000244962"/>
    </source>
</evidence>
<dbReference type="Pfam" id="PF13396">
    <property type="entry name" value="PLDc_N"/>
    <property type="match status" value="1"/>
</dbReference>
<evidence type="ECO:0000256" key="6">
    <source>
        <dbReference type="SAM" id="MobiDB-lite"/>
    </source>
</evidence>
<evidence type="ECO:0000256" key="3">
    <source>
        <dbReference type="ARBA" id="ARBA00022692"/>
    </source>
</evidence>
<evidence type="ECO:0000256" key="5">
    <source>
        <dbReference type="ARBA" id="ARBA00023136"/>
    </source>
</evidence>
<dbReference type="AlphaFoldDB" id="A0A2U1TI46"/>
<keyword evidence="5 7" id="KW-0472">Membrane</keyword>
<dbReference type="GO" id="GO:0005886">
    <property type="term" value="C:plasma membrane"/>
    <property type="evidence" value="ECO:0007669"/>
    <property type="project" value="UniProtKB-SubCell"/>
</dbReference>
<feature type="region of interest" description="Disordered" evidence="6">
    <location>
        <begin position="118"/>
        <end position="137"/>
    </location>
</feature>
<dbReference type="KEGG" id="myl:C3E77_10005"/>
<feature type="region of interest" description="Disordered" evidence="6">
    <location>
        <begin position="61"/>
        <end position="97"/>
    </location>
</feature>
<dbReference type="OrthoDB" id="3298527at2"/>